<evidence type="ECO:0000313" key="2">
    <source>
        <dbReference type="EMBL" id="MFC4127852.1"/>
    </source>
</evidence>
<keyword evidence="3" id="KW-1185">Reference proteome</keyword>
<dbReference type="Proteomes" id="UP001595767">
    <property type="component" value="Unassembled WGS sequence"/>
</dbReference>
<proteinExistence type="predicted"/>
<sequence>MKRGLPDDTTVKAALTLAGRAPSVHNVQPWRWRIADHSIHLYLDRERALPATDPDQRDIVISCGAALHHLTVAMSAMGWAPVIHRVPDPADPDHLAAVTLVPHRPTPLDIQMSKAISVRRTDRRHYTSWPIPAGYLGLFTERAAAQGAVVHRIDDRGSLRAAAQAAGRAHAGDESYRFELAMWSGRHGSVDGVPARNTPSPRPDDELPARLFAGSEFTDPATEPDHADLLVIGTPADDRASRLRAGEAISSVLLTATGVGLATCLLTEPLEIPEQRAKMRERLLHDLAHPQAVLRVGWAPTSAGKPPETPRRPLAELLVSDDDTVARSGR</sequence>
<dbReference type="PANTHER" id="PTHR23026:SF123">
    <property type="entry name" value="NAD(P)H NITROREDUCTASE RV3131-RELATED"/>
    <property type="match status" value="1"/>
</dbReference>
<evidence type="ECO:0000313" key="3">
    <source>
        <dbReference type="Proteomes" id="UP001595767"/>
    </source>
</evidence>
<dbReference type="SUPFAM" id="SSF55469">
    <property type="entry name" value="FMN-dependent nitroreductase-like"/>
    <property type="match status" value="2"/>
</dbReference>
<dbReference type="InterPro" id="IPR050627">
    <property type="entry name" value="Nitroreductase/BluB"/>
</dbReference>
<dbReference type="InterPro" id="IPR000415">
    <property type="entry name" value="Nitroreductase-like"/>
</dbReference>
<gene>
    <name evidence="2" type="ORF">ACFOW8_23275</name>
</gene>
<dbReference type="EMBL" id="JBHSBA010000015">
    <property type="protein sequence ID" value="MFC4127852.1"/>
    <property type="molecule type" value="Genomic_DNA"/>
</dbReference>
<protein>
    <submittedName>
        <fullName evidence="2">Acg family FMN-binding oxidoreductase</fullName>
    </submittedName>
</protein>
<reference evidence="3" key="1">
    <citation type="journal article" date="2019" name="Int. J. Syst. Evol. Microbiol.">
        <title>The Global Catalogue of Microorganisms (GCM) 10K type strain sequencing project: providing services to taxonomists for standard genome sequencing and annotation.</title>
        <authorList>
            <consortium name="The Broad Institute Genomics Platform"/>
            <consortium name="The Broad Institute Genome Sequencing Center for Infectious Disease"/>
            <person name="Wu L."/>
            <person name="Ma J."/>
        </authorList>
    </citation>
    <scope>NUCLEOTIDE SEQUENCE [LARGE SCALE GENOMIC DNA]</scope>
    <source>
        <strain evidence="3">CGMCC 4.7204</strain>
    </source>
</reference>
<feature type="region of interest" description="Disordered" evidence="1">
    <location>
        <begin position="298"/>
        <end position="330"/>
    </location>
</feature>
<comment type="caution">
    <text evidence="2">The sequence shown here is derived from an EMBL/GenBank/DDBJ whole genome shotgun (WGS) entry which is preliminary data.</text>
</comment>
<dbReference type="RefSeq" id="WP_378553565.1">
    <property type="nucleotide sequence ID" value="NZ_JBHSBA010000015.1"/>
</dbReference>
<dbReference type="PANTHER" id="PTHR23026">
    <property type="entry name" value="NADPH NITROREDUCTASE"/>
    <property type="match status" value="1"/>
</dbReference>
<name>A0ABV8LAH4_9NOCA</name>
<accession>A0ABV8LAH4</accession>
<evidence type="ECO:0000256" key="1">
    <source>
        <dbReference type="SAM" id="MobiDB-lite"/>
    </source>
</evidence>
<dbReference type="Gene3D" id="3.40.109.10">
    <property type="entry name" value="NADH Oxidase"/>
    <property type="match status" value="1"/>
</dbReference>
<dbReference type="NCBIfam" id="NF047509">
    <property type="entry name" value="Rv3131_FMN_oxido"/>
    <property type="match status" value="1"/>
</dbReference>
<organism evidence="2 3">
    <name type="scientific">Nocardia rhizosphaerae</name>
    <dbReference type="NCBI Taxonomy" id="1691571"/>
    <lineage>
        <taxon>Bacteria</taxon>
        <taxon>Bacillati</taxon>
        <taxon>Actinomycetota</taxon>
        <taxon>Actinomycetes</taxon>
        <taxon>Mycobacteriales</taxon>
        <taxon>Nocardiaceae</taxon>
        <taxon>Nocardia</taxon>
    </lineage>
</organism>